<evidence type="ECO:0000256" key="3">
    <source>
        <dbReference type="ARBA" id="ARBA00023239"/>
    </source>
</evidence>
<dbReference type="EMBL" id="QMFB01000003">
    <property type="protein sequence ID" value="RAV22012.1"/>
    <property type="molecule type" value="Genomic_DNA"/>
</dbReference>
<keyword evidence="2 5" id="KW-0732">Signal</keyword>
<dbReference type="Pfam" id="PF08124">
    <property type="entry name" value="Lyase_8_N"/>
    <property type="match status" value="1"/>
</dbReference>
<dbReference type="Gene3D" id="1.50.10.100">
    <property type="entry name" value="Chondroitin AC/alginate lyase"/>
    <property type="match status" value="1"/>
</dbReference>
<comment type="caution">
    <text evidence="7">The sequence shown here is derived from an EMBL/GenBank/DDBJ whole genome shotgun (WGS) entry which is preliminary data.</text>
</comment>
<reference evidence="7 8" key="1">
    <citation type="journal article" date="2009" name="Int. J. Syst. Evol. Microbiol.">
        <title>Paenibacillus contaminans sp. nov., isolated from a contaminated laboratory plate.</title>
        <authorList>
            <person name="Chou J.H."/>
            <person name="Lee J.H."/>
            <person name="Lin M.C."/>
            <person name="Chang P.S."/>
            <person name="Arun A.B."/>
            <person name="Young C.C."/>
            <person name="Chen W.M."/>
        </authorList>
    </citation>
    <scope>NUCLEOTIDE SEQUENCE [LARGE SCALE GENOMIC DNA]</scope>
    <source>
        <strain evidence="7 8">CKOBP-6</strain>
    </source>
</reference>
<dbReference type="Pfam" id="PF02368">
    <property type="entry name" value="Big_2"/>
    <property type="match status" value="1"/>
</dbReference>
<dbReference type="Gene3D" id="2.60.40.1080">
    <property type="match status" value="1"/>
</dbReference>
<dbReference type="PANTHER" id="PTHR38481">
    <property type="entry name" value="HYALURONATE LYASE"/>
    <property type="match status" value="1"/>
</dbReference>
<gene>
    <name evidence="7" type="ORF">DQG23_08215</name>
</gene>
<feature type="signal peptide" evidence="5">
    <location>
        <begin position="1"/>
        <end position="20"/>
    </location>
</feature>
<dbReference type="InterPro" id="IPR004103">
    <property type="entry name" value="Lyase_8_C"/>
</dbReference>
<protein>
    <submittedName>
        <fullName evidence="7">Hyaluronate lyase</fullName>
    </submittedName>
</protein>
<dbReference type="InterPro" id="IPR058094">
    <property type="entry name" value="Ig-like_OmpL47-like"/>
</dbReference>
<dbReference type="RefSeq" id="WP_113030322.1">
    <property type="nucleotide sequence ID" value="NZ_QMFB01000003.1"/>
</dbReference>
<keyword evidence="8" id="KW-1185">Reference proteome</keyword>
<dbReference type="CDD" id="cd01083">
    <property type="entry name" value="GAG_Lyase"/>
    <property type="match status" value="1"/>
</dbReference>
<dbReference type="Gene3D" id="3.30.1920.20">
    <property type="match status" value="1"/>
</dbReference>
<dbReference type="Pfam" id="PF02884">
    <property type="entry name" value="Lyase_8_C"/>
    <property type="match status" value="1"/>
</dbReference>
<dbReference type="InterPro" id="IPR011013">
    <property type="entry name" value="Gal_mutarotase_sf_dom"/>
</dbReference>
<feature type="chain" id="PRO_5038795399" evidence="5">
    <location>
        <begin position="21"/>
        <end position="1306"/>
    </location>
</feature>
<dbReference type="SUPFAM" id="SSF49863">
    <property type="entry name" value="Hyaluronate lyase-like, C-terminal domain"/>
    <property type="match status" value="1"/>
</dbReference>
<dbReference type="InterPro" id="IPR011071">
    <property type="entry name" value="Lyase_8-like_C"/>
</dbReference>
<dbReference type="InterPro" id="IPR054563">
    <property type="entry name" value="HylB-like_N"/>
</dbReference>
<evidence type="ECO:0000313" key="7">
    <source>
        <dbReference type="EMBL" id="RAV22012.1"/>
    </source>
</evidence>
<comment type="similarity">
    <text evidence="1">Belongs to the polysaccharide lyase 8 family.</text>
</comment>
<dbReference type="SUPFAM" id="SSF49373">
    <property type="entry name" value="Invasin/intimin cell-adhesion fragments"/>
    <property type="match status" value="1"/>
</dbReference>
<dbReference type="GO" id="GO:0005576">
    <property type="term" value="C:extracellular region"/>
    <property type="evidence" value="ECO:0007669"/>
    <property type="project" value="InterPro"/>
</dbReference>
<dbReference type="InterPro" id="IPR008979">
    <property type="entry name" value="Galactose-bd-like_sf"/>
</dbReference>
<dbReference type="GO" id="GO:0030246">
    <property type="term" value="F:carbohydrate binding"/>
    <property type="evidence" value="ECO:0007669"/>
    <property type="project" value="InterPro"/>
</dbReference>
<feature type="domain" description="BIG2" evidence="6">
    <location>
        <begin position="205"/>
        <end position="281"/>
    </location>
</feature>
<name>A0A329MR49_9BACL</name>
<dbReference type="InterPro" id="IPR008929">
    <property type="entry name" value="Chondroitin_lyas"/>
</dbReference>
<dbReference type="InterPro" id="IPR003343">
    <property type="entry name" value="Big_2"/>
</dbReference>
<evidence type="ECO:0000259" key="6">
    <source>
        <dbReference type="SMART" id="SM00635"/>
    </source>
</evidence>
<dbReference type="InterPro" id="IPR012970">
    <property type="entry name" value="Lyase_8_alpha_N"/>
</dbReference>
<dbReference type="Pfam" id="PF22637">
    <property type="entry name" value="CBM_4_9_1"/>
    <property type="match status" value="1"/>
</dbReference>
<dbReference type="InterPro" id="IPR013783">
    <property type="entry name" value="Ig-like_fold"/>
</dbReference>
<sequence length="1306" mass="139727">MRKKTAFVAAVALMFGTCLPAVPGSTFSVNAVNAAEGAQPNLMPNGGFESTVTTTRNKWTNNIEPAGGWGEWFASGSGKVTVDTSVYHEGSKSVRIDHDSSSRTALSITVPVSPGQHYKLGAWIKTDNAVSSGGVFARTQYLDSAGKKVGDGPATAKLSGTNDWTLRDALMSVPAGATKLKVEPFFETGTGKAWFDDVSLTKWDGLTGLGLDRSAASIGKNETIALAPIFTPADALDKSVVWTSSNPGVADVVDGLVTGTGYGTAVIKVTTKDGKLFAECQVSVEPPETMQSYDELRSIWHDKLVGGKQSNTSDPDIAAYLTGLAGKVTNAEGTGRWDTMAKSSGRTFLWSDLTSTTDSSQLSTAYGALRTMALAYAIEGSSLYGNEALRDDIIGGLDWMYENRYNERKTEYGNWWDWEIGTPQIVNDILVLMYDDLTPEQIGNYIKPIDRFVRDPKVRTLNGVKETGANLLDKAFVVSLRGVLGKLGAKIVQGRDAMGPEFVYASKGDGVYEDGSLVQHTNIAYTGGYGSVWLNRAADMMLLLNGSPWPVEDPNVNNVYDWVFDSFEPVIYKGLMMDMVNGRGISRQTAGNARGVIMTILRLAESAPSDQKLAIKRMVKEWIVTDKSFANYTDGLPVYEMNLVKKLMGDASITPRGELVKHQVFAGMDRVVHLRPGYGFGISMFSDRISAFEYGNGENVKGWYTGIGMTYLYDDDLSQYRDDYWPTVDSYRLAGTTTDGSYLTPKDWASYLNPRSWVGGSSIEGLYGAAGMDFSLDKSTGSKLQGKKSWFSFDDEIVALGSGISGTDGRKVETIVDNRKLNDSGGNSLTVNGTVKPDAAGWSESLSNVEWAHLEGNAPNTGIGYYFPGKADISGLRENRTGAWKDINSGGSSDPLTHSYMSLAFDHGVNPANASYSYVLLPNKDAAATELYSRNPSVEIVSGTNDVHAVKETSLGITAANFWKAGTADFITSSNPASVMVRETDGELKLAVSDPTQKQGVVTIELNKRELSLVGKDDTVEVVQTSPTVIVKVNVGGSAGKTHVASFRDTVTPVTSDDAANGWHTSSQTVTLTATDAGSGVAGTFFSINGGAESQGGSVELSEDGVFEISYFSVDVAGNREQAKSAQVRIDRTGPSVEAPAAAGGSVAISVYRTDAVNISFTITDPLSGVASAEVKLDGGMVSQPVSLSPLTLAAGDHTIVVTAADNAGNVTVQPFTLKVLMDADHLDDMLQYAAAQGWITHHGILNSLMSKAEHIQKQLSGGEVKSQAFKPLQNEVQAQAGKKIEAGFASKLLADIEYMISRLSE</sequence>
<dbReference type="NCBIfam" id="NF047446">
    <property type="entry name" value="barrel_OmpL47"/>
    <property type="match status" value="1"/>
</dbReference>
<dbReference type="SUPFAM" id="SSF74650">
    <property type="entry name" value="Galactose mutarotase-like"/>
    <property type="match status" value="1"/>
</dbReference>
<feature type="active site" evidence="4">
    <location>
        <position position="529"/>
    </location>
</feature>
<dbReference type="OrthoDB" id="6636047at2"/>
<dbReference type="Gene3D" id="2.60.120.260">
    <property type="entry name" value="Galactose-binding domain-like"/>
    <property type="match status" value="1"/>
</dbReference>
<dbReference type="Gene3D" id="2.70.98.10">
    <property type="match status" value="1"/>
</dbReference>
<dbReference type="SUPFAM" id="SSF48230">
    <property type="entry name" value="Chondroitin AC/alginate lyase"/>
    <property type="match status" value="1"/>
</dbReference>
<proteinExistence type="inferred from homology"/>
<feature type="active site" evidence="4">
    <location>
        <position position="583"/>
    </location>
</feature>
<dbReference type="InterPro" id="IPR014718">
    <property type="entry name" value="GH-type_carb-bd"/>
</dbReference>
<dbReference type="InterPro" id="IPR038970">
    <property type="entry name" value="Lyase_8"/>
</dbReference>
<dbReference type="PANTHER" id="PTHR38481:SF1">
    <property type="entry name" value="HYALURONATE LYASE"/>
    <property type="match status" value="1"/>
</dbReference>
<feature type="active site" evidence="4">
    <location>
        <position position="520"/>
    </location>
</feature>
<evidence type="ECO:0000256" key="5">
    <source>
        <dbReference type="SAM" id="SignalP"/>
    </source>
</evidence>
<dbReference type="Gene3D" id="2.60.40.10">
    <property type="entry name" value="Immunoglobulins"/>
    <property type="match status" value="1"/>
</dbReference>
<evidence type="ECO:0000256" key="2">
    <source>
        <dbReference type="ARBA" id="ARBA00022729"/>
    </source>
</evidence>
<dbReference type="SUPFAM" id="SSF49785">
    <property type="entry name" value="Galactose-binding domain-like"/>
    <property type="match status" value="1"/>
</dbReference>
<dbReference type="InterPro" id="IPR008964">
    <property type="entry name" value="Invasin/intimin_cell_adhesion"/>
</dbReference>
<evidence type="ECO:0000256" key="1">
    <source>
        <dbReference type="ARBA" id="ARBA00006699"/>
    </source>
</evidence>
<dbReference type="SMART" id="SM00635">
    <property type="entry name" value="BID_2"/>
    <property type="match status" value="1"/>
</dbReference>
<accession>A0A329MR49</accession>
<dbReference type="Proteomes" id="UP000250369">
    <property type="component" value="Unassembled WGS sequence"/>
</dbReference>
<dbReference type="GO" id="GO:0016837">
    <property type="term" value="F:carbon-oxygen lyase activity, acting on polysaccharides"/>
    <property type="evidence" value="ECO:0007669"/>
    <property type="project" value="UniProtKB-ARBA"/>
</dbReference>
<dbReference type="InterPro" id="IPR003159">
    <property type="entry name" value="Lyase_8_central_dom"/>
</dbReference>
<dbReference type="Gene3D" id="2.60.220.10">
    <property type="entry name" value="Polysaccharide lyase family 8-like, C-terminal"/>
    <property type="match status" value="1"/>
</dbReference>
<dbReference type="GO" id="GO:0005975">
    <property type="term" value="P:carbohydrate metabolic process"/>
    <property type="evidence" value="ECO:0007669"/>
    <property type="project" value="InterPro"/>
</dbReference>
<organism evidence="7 8">
    <name type="scientific">Paenibacillus contaminans</name>
    <dbReference type="NCBI Taxonomy" id="450362"/>
    <lineage>
        <taxon>Bacteria</taxon>
        <taxon>Bacillati</taxon>
        <taxon>Bacillota</taxon>
        <taxon>Bacilli</taxon>
        <taxon>Bacillales</taxon>
        <taxon>Paenibacillaceae</taxon>
        <taxon>Paenibacillus</taxon>
    </lineage>
</organism>
<keyword evidence="3 7" id="KW-0456">Lyase</keyword>
<dbReference type="Pfam" id="PF02278">
    <property type="entry name" value="Lyase_8"/>
    <property type="match status" value="1"/>
</dbReference>
<evidence type="ECO:0000256" key="4">
    <source>
        <dbReference type="PIRSR" id="PIRSR638970-1"/>
    </source>
</evidence>
<evidence type="ECO:0000313" key="8">
    <source>
        <dbReference type="Proteomes" id="UP000250369"/>
    </source>
</evidence>